<accession>A0A9N9G364</accession>
<protein>
    <submittedName>
        <fullName evidence="1">11724_t:CDS:1</fullName>
    </submittedName>
</protein>
<dbReference type="EMBL" id="CAJVPL010001651">
    <property type="protein sequence ID" value="CAG8581506.1"/>
    <property type="molecule type" value="Genomic_DNA"/>
</dbReference>
<comment type="caution">
    <text evidence="1">The sequence shown here is derived from an EMBL/GenBank/DDBJ whole genome shotgun (WGS) entry which is preliminary data.</text>
</comment>
<evidence type="ECO:0000313" key="1">
    <source>
        <dbReference type="EMBL" id="CAG8581506.1"/>
    </source>
</evidence>
<proteinExistence type="predicted"/>
<dbReference type="Proteomes" id="UP000789831">
    <property type="component" value="Unassembled WGS sequence"/>
</dbReference>
<dbReference type="OrthoDB" id="10401041at2759"/>
<sequence length="109" mass="12966">MEKKESAPDTTGHKYIFKVRGESYPPLRRTHRRKFSSDEDLRKKCNEHDEYDQYIEFLEAKLNDLEYVIKELVNNQVDISLESGSVFDFSQIVSMKPLYFSNGIVKYQY</sequence>
<dbReference type="AlphaFoldDB" id="A0A9N9G364"/>
<gene>
    <name evidence="1" type="ORF">AGERDE_LOCUS8146</name>
</gene>
<name>A0A9N9G364_9GLOM</name>
<reference evidence="1" key="1">
    <citation type="submission" date="2021-06" db="EMBL/GenBank/DDBJ databases">
        <authorList>
            <person name="Kallberg Y."/>
            <person name="Tangrot J."/>
            <person name="Rosling A."/>
        </authorList>
    </citation>
    <scope>NUCLEOTIDE SEQUENCE</scope>
    <source>
        <strain evidence="1">MT106</strain>
    </source>
</reference>
<evidence type="ECO:0000313" key="2">
    <source>
        <dbReference type="Proteomes" id="UP000789831"/>
    </source>
</evidence>
<organism evidence="1 2">
    <name type="scientific">Ambispora gerdemannii</name>
    <dbReference type="NCBI Taxonomy" id="144530"/>
    <lineage>
        <taxon>Eukaryota</taxon>
        <taxon>Fungi</taxon>
        <taxon>Fungi incertae sedis</taxon>
        <taxon>Mucoromycota</taxon>
        <taxon>Glomeromycotina</taxon>
        <taxon>Glomeromycetes</taxon>
        <taxon>Archaeosporales</taxon>
        <taxon>Ambisporaceae</taxon>
        <taxon>Ambispora</taxon>
    </lineage>
</organism>
<keyword evidence="2" id="KW-1185">Reference proteome</keyword>